<dbReference type="OrthoDB" id="9800184at2"/>
<evidence type="ECO:0000313" key="5">
    <source>
        <dbReference type="EMBL" id="RJL08228.1"/>
    </source>
</evidence>
<dbReference type="Gene3D" id="3.30.70.2520">
    <property type="match status" value="1"/>
</dbReference>
<dbReference type="Gene3D" id="1.10.45.10">
    <property type="entry name" value="Vanillyl-alcohol Oxidase, Chain A, domain 4"/>
    <property type="match status" value="1"/>
</dbReference>
<reference evidence="6" key="1">
    <citation type="submission" date="2018-09" db="EMBL/GenBank/DDBJ databases">
        <title>Paracoccus onubensis nov. sp. a moderate halophilic bacterium isolated from Gruta de las Maravillas (Aracena, Spain).</title>
        <authorList>
            <person name="Jurado V."/>
            <person name="Gutierrez-Patricio S."/>
            <person name="Gonzalez-Pimentel J.L."/>
            <person name="Miller A.Z."/>
            <person name="Laiz L."/>
            <person name="Saiz-Jimenez C."/>
        </authorList>
    </citation>
    <scope>NUCLEOTIDE SEQUENCE [LARGE SCALE GENOMIC DNA]</scope>
    <source>
        <strain evidence="6">DSM 26381</strain>
    </source>
</reference>
<evidence type="ECO:0000256" key="2">
    <source>
        <dbReference type="ARBA" id="ARBA00022827"/>
    </source>
</evidence>
<dbReference type="InterPro" id="IPR016166">
    <property type="entry name" value="FAD-bd_PCMH"/>
</dbReference>
<keyword evidence="6" id="KW-1185">Reference proteome</keyword>
<dbReference type="Proteomes" id="UP000283587">
    <property type="component" value="Unassembled WGS sequence"/>
</dbReference>
<dbReference type="InterPro" id="IPR006094">
    <property type="entry name" value="Oxid_FAD_bind_N"/>
</dbReference>
<dbReference type="GO" id="GO:0071949">
    <property type="term" value="F:FAD binding"/>
    <property type="evidence" value="ECO:0007669"/>
    <property type="project" value="InterPro"/>
</dbReference>
<sequence length="423" mass="47466">MTTSSHNMHVNDFGIDHAHWRNWVGNQSCVRAARGAPRSEDELCAMIRDATARGLNVRVAGSGHSFTPVALTSGLHLTLSNMKGVKGVDHQRRRVTAAAGTTINELVRVLKAEGLSMLNQGDIDSQAVAGALTTGTHGTGARLPVLADAIVGMKLIQPDGEILTVDETTPELLLAGRVSLGTLGVISEMTLQLTDSYRLRERIWREDFESAMEMHDELAEKHRHFSFFWCPYEESRHCYCLPDTSATSTSGRTTDVCEMKVMDITEDEPFEAEFEKVAYSSDVYPIEYVPNFHELEYAVPREHGKDAVRAVRKLMLERFPEAIYPIEYRFTAGDEAWLSPFHRQDSVTVSVSGEPGKDYWDYLRAVDAILRGYGARPHWGKLHFLTGEDVTAIYPRAGDFRELRRKLDPQGVYLNDHLSQLLR</sequence>
<keyword evidence="2" id="KW-0274">FAD</keyword>
<organism evidence="5 6">
    <name type="scientific">Paracoccus siganidrum</name>
    <dbReference type="NCBI Taxonomy" id="1276757"/>
    <lineage>
        <taxon>Bacteria</taxon>
        <taxon>Pseudomonadati</taxon>
        <taxon>Pseudomonadota</taxon>
        <taxon>Alphaproteobacteria</taxon>
        <taxon>Rhodobacterales</taxon>
        <taxon>Paracoccaceae</taxon>
        <taxon>Paracoccus</taxon>
    </lineage>
</organism>
<comment type="caution">
    <text evidence="5">The sequence shown here is derived from an EMBL/GenBank/DDBJ whole genome shotgun (WGS) entry which is preliminary data.</text>
</comment>
<dbReference type="Pfam" id="PF04030">
    <property type="entry name" value="ALO"/>
    <property type="match status" value="1"/>
</dbReference>
<evidence type="ECO:0000259" key="4">
    <source>
        <dbReference type="PROSITE" id="PS51387"/>
    </source>
</evidence>
<dbReference type="EMBL" id="QZEW01000077">
    <property type="protein sequence ID" value="RJL08228.1"/>
    <property type="molecule type" value="Genomic_DNA"/>
</dbReference>
<dbReference type="GO" id="GO:0003885">
    <property type="term" value="F:D-arabinono-1,4-lactone oxidase activity"/>
    <property type="evidence" value="ECO:0007669"/>
    <property type="project" value="InterPro"/>
</dbReference>
<dbReference type="Gene3D" id="3.30.43.10">
    <property type="entry name" value="Uridine Diphospho-n-acetylenolpyruvylglucosamine Reductase, domain 2"/>
    <property type="match status" value="1"/>
</dbReference>
<dbReference type="AlphaFoldDB" id="A0A419A3N0"/>
<dbReference type="PANTHER" id="PTHR43762">
    <property type="entry name" value="L-GULONOLACTONE OXIDASE"/>
    <property type="match status" value="1"/>
</dbReference>
<gene>
    <name evidence="5" type="ORF">D3P05_16440</name>
</gene>
<dbReference type="SUPFAM" id="SSF56176">
    <property type="entry name" value="FAD-binding/transporter-associated domain-like"/>
    <property type="match status" value="1"/>
</dbReference>
<name>A0A419A3N0_9RHOB</name>
<evidence type="ECO:0000313" key="6">
    <source>
        <dbReference type="Proteomes" id="UP000283587"/>
    </source>
</evidence>
<dbReference type="Pfam" id="PF01565">
    <property type="entry name" value="FAD_binding_4"/>
    <property type="match status" value="1"/>
</dbReference>
<dbReference type="GO" id="GO:0016020">
    <property type="term" value="C:membrane"/>
    <property type="evidence" value="ECO:0007669"/>
    <property type="project" value="InterPro"/>
</dbReference>
<dbReference type="InterPro" id="IPR016171">
    <property type="entry name" value="Vanillyl_alc_oxidase_C-sub2"/>
</dbReference>
<feature type="domain" description="FAD-binding PCMH-type" evidence="4">
    <location>
        <begin position="27"/>
        <end position="196"/>
    </location>
</feature>
<accession>A0A419A3N0</accession>
<proteinExistence type="predicted"/>
<dbReference type="InterPro" id="IPR007173">
    <property type="entry name" value="ALO_C"/>
</dbReference>
<evidence type="ECO:0000256" key="1">
    <source>
        <dbReference type="ARBA" id="ARBA00022630"/>
    </source>
</evidence>
<evidence type="ECO:0000256" key="3">
    <source>
        <dbReference type="ARBA" id="ARBA00023002"/>
    </source>
</evidence>
<dbReference type="InterPro" id="IPR010031">
    <property type="entry name" value="FAD_lactone_oxidase-like"/>
</dbReference>
<dbReference type="RefSeq" id="WP_119899616.1">
    <property type="nucleotide sequence ID" value="NZ_QNRC01000010.1"/>
</dbReference>
<dbReference type="PROSITE" id="PS51387">
    <property type="entry name" value="FAD_PCMH"/>
    <property type="match status" value="1"/>
</dbReference>
<dbReference type="InterPro" id="IPR036318">
    <property type="entry name" value="FAD-bd_PCMH-like_sf"/>
</dbReference>
<dbReference type="Gene3D" id="3.30.465.10">
    <property type="match status" value="1"/>
</dbReference>
<keyword evidence="3" id="KW-0560">Oxidoreductase</keyword>
<keyword evidence="1" id="KW-0285">Flavoprotein</keyword>
<protein>
    <submittedName>
        <fullName evidence="5">FAD-binding protein</fullName>
    </submittedName>
</protein>
<dbReference type="PANTHER" id="PTHR43762:SF1">
    <property type="entry name" value="D-ARABINONO-1,4-LACTONE OXIDASE"/>
    <property type="match status" value="1"/>
</dbReference>
<dbReference type="PIRSF" id="PIRSF000136">
    <property type="entry name" value="LGO_GLO"/>
    <property type="match status" value="1"/>
</dbReference>
<dbReference type="InterPro" id="IPR016169">
    <property type="entry name" value="FAD-bd_PCMH_sub2"/>
</dbReference>
<dbReference type="InterPro" id="IPR016167">
    <property type="entry name" value="FAD-bd_PCMH_sub1"/>
</dbReference>